<evidence type="ECO:0000313" key="3">
    <source>
        <dbReference type="EMBL" id="GHE35527.1"/>
    </source>
</evidence>
<feature type="compositionally biased region" description="Basic and acidic residues" evidence="1">
    <location>
        <begin position="228"/>
        <end position="244"/>
    </location>
</feature>
<dbReference type="Pfam" id="PF08241">
    <property type="entry name" value="Methyltransf_11"/>
    <property type="match status" value="1"/>
</dbReference>
<dbReference type="RefSeq" id="WP_146472472.1">
    <property type="nucleotide sequence ID" value="NZ_BNCF01000008.1"/>
</dbReference>
<sequence>MPATLRPRQSGAALDWFGQAAGQGLLAAEDGVRTRLLAAAPAMPWLWIGVDGAAPPALEGRSRGVVLRRTPRGFAGQVRCALPLPFPRESFGLVLVQHALDDGIPPDALLADCERVLAPGGTLWLAALNPWSAYRLHWARTGLRARGAARWQLALRRAGFAGDAVSLQWLGAHWNARQGGDAGVGAGDRLRAAIGFTVSKRVRALIPPAPVVRLGWQPAPRAVALPTRRVDGREATDEDPGARR</sequence>
<feature type="domain" description="Methyltransferase type 11" evidence="2">
    <location>
        <begin position="83"/>
        <end position="124"/>
    </location>
</feature>
<keyword evidence="4" id="KW-1185">Reference proteome</keyword>
<dbReference type="AlphaFoldDB" id="A0A918Z468"/>
<reference evidence="3" key="1">
    <citation type="journal article" date="2014" name="Int. J. Syst. Evol. Microbiol.">
        <title>Complete genome sequence of Corynebacterium casei LMG S-19264T (=DSM 44701T), isolated from a smear-ripened cheese.</title>
        <authorList>
            <consortium name="US DOE Joint Genome Institute (JGI-PGF)"/>
            <person name="Walter F."/>
            <person name="Albersmeier A."/>
            <person name="Kalinowski J."/>
            <person name="Ruckert C."/>
        </authorList>
    </citation>
    <scope>NUCLEOTIDE SEQUENCE</scope>
    <source>
        <strain evidence="3">KCTC 32020</strain>
    </source>
</reference>
<protein>
    <recommendedName>
        <fullName evidence="2">Methyltransferase type 11 domain-containing protein</fullName>
    </recommendedName>
</protein>
<dbReference type="Proteomes" id="UP000636453">
    <property type="component" value="Unassembled WGS sequence"/>
</dbReference>
<dbReference type="InterPro" id="IPR029063">
    <property type="entry name" value="SAM-dependent_MTases_sf"/>
</dbReference>
<dbReference type="InterPro" id="IPR013216">
    <property type="entry name" value="Methyltransf_11"/>
</dbReference>
<gene>
    <name evidence="3" type="ORF">GCM10007167_17230</name>
</gene>
<accession>A0A918Z468</accession>
<dbReference type="GO" id="GO:0008757">
    <property type="term" value="F:S-adenosylmethionine-dependent methyltransferase activity"/>
    <property type="evidence" value="ECO:0007669"/>
    <property type="project" value="InterPro"/>
</dbReference>
<organism evidence="3 4">
    <name type="scientific">Vulcaniibacterium thermophilum</name>
    <dbReference type="NCBI Taxonomy" id="1169913"/>
    <lineage>
        <taxon>Bacteria</taxon>
        <taxon>Pseudomonadati</taxon>
        <taxon>Pseudomonadota</taxon>
        <taxon>Gammaproteobacteria</taxon>
        <taxon>Lysobacterales</taxon>
        <taxon>Lysobacteraceae</taxon>
        <taxon>Vulcaniibacterium</taxon>
    </lineage>
</organism>
<dbReference type="EMBL" id="BNCF01000008">
    <property type="protein sequence ID" value="GHE35527.1"/>
    <property type="molecule type" value="Genomic_DNA"/>
</dbReference>
<feature type="region of interest" description="Disordered" evidence="1">
    <location>
        <begin position="225"/>
        <end position="244"/>
    </location>
</feature>
<evidence type="ECO:0000313" key="4">
    <source>
        <dbReference type="Proteomes" id="UP000636453"/>
    </source>
</evidence>
<name>A0A918Z468_9GAMM</name>
<dbReference type="SUPFAM" id="SSF53335">
    <property type="entry name" value="S-adenosyl-L-methionine-dependent methyltransferases"/>
    <property type="match status" value="1"/>
</dbReference>
<proteinExistence type="predicted"/>
<dbReference type="OrthoDB" id="5983563at2"/>
<dbReference type="Gene3D" id="3.40.50.150">
    <property type="entry name" value="Vaccinia Virus protein VP39"/>
    <property type="match status" value="1"/>
</dbReference>
<evidence type="ECO:0000259" key="2">
    <source>
        <dbReference type="Pfam" id="PF08241"/>
    </source>
</evidence>
<evidence type="ECO:0000256" key="1">
    <source>
        <dbReference type="SAM" id="MobiDB-lite"/>
    </source>
</evidence>
<comment type="caution">
    <text evidence="3">The sequence shown here is derived from an EMBL/GenBank/DDBJ whole genome shotgun (WGS) entry which is preliminary data.</text>
</comment>
<reference evidence="3" key="2">
    <citation type="submission" date="2020-09" db="EMBL/GenBank/DDBJ databases">
        <authorList>
            <person name="Sun Q."/>
            <person name="Kim S."/>
        </authorList>
    </citation>
    <scope>NUCLEOTIDE SEQUENCE</scope>
    <source>
        <strain evidence="3">KCTC 32020</strain>
    </source>
</reference>